<dbReference type="EMBL" id="UINC01112972">
    <property type="protein sequence ID" value="SVC82285.1"/>
    <property type="molecule type" value="Genomic_DNA"/>
</dbReference>
<accession>A0A382QBM9</accession>
<name>A0A382QBM9_9ZZZZ</name>
<proteinExistence type="predicted"/>
<sequence>MEGALRKVFPEIEVTFIDHNQDPTF</sequence>
<reference evidence="1" key="1">
    <citation type="submission" date="2018-05" db="EMBL/GenBank/DDBJ databases">
        <authorList>
            <person name="Lanie J.A."/>
            <person name="Ng W.-L."/>
            <person name="Kazmierczak K.M."/>
            <person name="Andrzejewski T.M."/>
            <person name="Davidsen T.M."/>
            <person name="Wayne K.J."/>
            <person name="Tettelin H."/>
            <person name="Glass J.I."/>
            <person name="Rusch D."/>
            <person name="Podicherti R."/>
            <person name="Tsui H.-C.T."/>
            <person name="Winkler M.E."/>
        </authorList>
    </citation>
    <scope>NUCLEOTIDE SEQUENCE</scope>
</reference>
<protein>
    <submittedName>
        <fullName evidence="1">Uncharacterized protein</fullName>
    </submittedName>
</protein>
<organism evidence="1">
    <name type="scientific">marine metagenome</name>
    <dbReference type="NCBI Taxonomy" id="408172"/>
    <lineage>
        <taxon>unclassified sequences</taxon>
        <taxon>metagenomes</taxon>
        <taxon>ecological metagenomes</taxon>
    </lineage>
</organism>
<gene>
    <name evidence="1" type="ORF">METZ01_LOCUS335139</name>
</gene>
<evidence type="ECO:0000313" key="1">
    <source>
        <dbReference type="EMBL" id="SVC82285.1"/>
    </source>
</evidence>
<dbReference type="AlphaFoldDB" id="A0A382QBM9"/>